<dbReference type="Proteomes" id="UP000480246">
    <property type="component" value="Unassembled WGS sequence"/>
</dbReference>
<evidence type="ECO:0000256" key="1">
    <source>
        <dbReference type="ARBA" id="ARBA00001947"/>
    </source>
</evidence>
<organism evidence="6 7">
    <name type="scientific">Gracilibacillus oryzae</name>
    <dbReference type="NCBI Taxonomy" id="1672701"/>
    <lineage>
        <taxon>Bacteria</taxon>
        <taxon>Bacillati</taxon>
        <taxon>Bacillota</taxon>
        <taxon>Bacilli</taxon>
        <taxon>Bacillales</taxon>
        <taxon>Bacillaceae</taxon>
        <taxon>Gracilibacillus</taxon>
    </lineage>
</organism>
<dbReference type="RefSeq" id="WP_153405873.1">
    <property type="nucleotide sequence ID" value="NZ_ML762438.1"/>
</dbReference>
<dbReference type="Pfam" id="PF00753">
    <property type="entry name" value="Lactamase_B"/>
    <property type="match status" value="1"/>
</dbReference>
<dbReference type="InterPro" id="IPR036866">
    <property type="entry name" value="RibonucZ/Hydroxyglut_hydro"/>
</dbReference>
<gene>
    <name evidence="6" type="ORF">F9U64_16040</name>
</gene>
<dbReference type="GO" id="GO:0046872">
    <property type="term" value="F:metal ion binding"/>
    <property type="evidence" value="ECO:0007669"/>
    <property type="project" value="UniProtKB-KW"/>
</dbReference>
<dbReference type="CDD" id="cd06262">
    <property type="entry name" value="metallo-hydrolase-like_MBL-fold"/>
    <property type="match status" value="1"/>
</dbReference>
<name>A0A7C8KQL0_9BACI</name>
<dbReference type="InterPro" id="IPR051453">
    <property type="entry name" value="MBL_Glyoxalase_II"/>
</dbReference>
<dbReference type="SUPFAM" id="SSF56281">
    <property type="entry name" value="Metallo-hydrolase/oxidoreductase"/>
    <property type="match status" value="1"/>
</dbReference>
<keyword evidence="2" id="KW-0479">Metal-binding</keyword>
<comment type="caution">
    <text evidence="6">The sequence shown here is derived from an EMBL/GenBank/DDBJ whole genome shotgun (WGS) entry which is preliminary data.</text>
</comment>
<dbReference type="OrthoDB" id="9802248at2"/>
<accession>A0A7C8KQL0</accession>
<dbReference type="SMART" id="SM00849">
    <property type="entry name" value="Lactamase_B"/>
    <property type="match status" value="1"/>
</dbReference>
<dbReference type="InterPro" id="IPR001279">
    <property type="entry name" value="Metallo-B-lactamas"/>
</dbReference>
<evidence type="ECO:0000313" key="6">
    <source>
        <dbReference type="EMBL" id="KAB8128443.1"/>
    </source>
</evidence>
<dbReference type="Gene3D" id="3.60.15.10">
    <property type="entry name" value="Ribonuclease Z/Hydroxyacylglutathione hydrolase-like"/>
    <property type="match status" value="1"/>
</dbReference>
<comment type="cofactor">
    <cofactor evidence="1">
        <name>Zn(2+)</name>
        <dbReference type="ChEBI" id="CHEBI:29105"/>
    </cofactor>
</comment>
<feature type="domain" description="Metallo-beta-lactamase" evidence="5">
    <location>
        <begin position="12"/>
        <end position="189"/>
    </location>
</feature>
<reference evidence="6 7" key="1">
    <citation type="submission" date="2019-10" db="EMBL/GenBank/DDBJ databases">
        <title>Gracilibacillus sp. nov. isolated from rice seeds.</title>
        <authorList>
            <person name="He S."/>
        </authorList>
    </citation>
    <scope>NUCLEOTIDE SEQUENCE [LARGE SCALE GENOMIC DNA]</scope>
    <source>
        <strain evidence="6 7">TD8</strain>
    </source>
</reference>
<evidence type="ECO:0000259" key="5">
    <source>
        <dbReference type="SMART" id="SM00849"/>
    </source>
</evidence>
<sequence length="206" mass="22963">MEIKKLTLGPLQTNCYIVHNQTEALIIDPSFDGEYIINTIDKLKLSAKAILLTHAHFDHIGALEEVRSHYNIPVYIHAIEKGWLRDPSLNGSSRFGMKPVVCKEAEHELTEGKMNIGNFSIDILHVPGHSPGSLAFVFHQSSFAIGGDCLFREGIGRTDLVGGNFEEIQKSIQEKLFLLPDSFTVYPGHGPKTTIRHEKSNNPFIS</sequence>
<dbReference type="AlphaFoldDB" id="A0A7C8KQL0"/>
<evidence type="ECO:0000313" key="7">
    <source>
        <dbReference type="Proteomes" id="UP000480246"/>
    </source>
</evidence>
<keyword evidence="3 6" id="KW-0378">Hydrolase</keyword>
<keyword evidence="4" id="KW-0862">Zinc</keyword>
<proteinExistence type="predicted"/>
<dbReference type="PANTHER" id="PTHR46233">
    <property type="entry name" value="HYDROXYACYLGLUTATHIONE HYDROLASE GLOC"/>
    <property type="match status" value="1"/>
</dbReference>
<evidence type="ECO:0000256" key="4">
    <source>
        <dbReference type="ARBA" id="ARBA00022833"/>
    </source>
</evidence>
<keyword evidence="7" id="KW-1185">Reference proteome</keyword>
<dbReference type="PANTHER" id="PTHR46233:SF3">
    <property type="entry name" value="HYDROXYACYLGLUTATHIONE HYDROLASE GLOC"/>
    <property type="match status" value="1"/>
</dbReference>
<evidence type="ECO:0000256" key="3">
    <source>
        <dbReference type="ARBA" id="ARBA00022801"/>
    </source>
</evidence>
<dbReference type="GO" id="GO:0016787">
    <property type="term" value="F:hydrolase activity"/>
    <property type="evidence" value="ECO:0007669"/>
    <property type="project" value="UniProtKB-KW"/>
</dbReference>
<evidence type="ECO:0000256" key="2">
    <source>
        <dbReference type="ARBA" id="ARBA00022723"/>
    </source>
</evidence>
<protein>
    <submittedName>
        <fullName evidence="6">MBL fold metallo-hydrolase</fullName>
    </submittedName>
</protein>
<dbReference type="EMBL" id="WEID01000082">
    <property type="protein sequence ID" value="KAB8128443.1"/>
    <property type="molecule type" value="Genomic_DNA"/>
</dbReference>